<name>A0ABW3DH72_9BACL</name>
<gene>
    <name evidence="2" type="ORF">ACFQ03_21350</name>
</gene>
<evidence type="ECO:0000313" key="2">
    <source>
        <dbReference type="EMBL" id="MFD0871683.1"/>
    </source>
</evidence>
<dbReference type="Pfam" id="PF13556">
    <property type="entry name" value="HTH_30"/>
    <property type="match status" value="1"/>
</dbReference>
<dbReference type="InterPro" id="IPR051448">
    <property type="entry name" value="CdaR-like_regulators"/>
</dbReference>
<dbReference type="PANTHER" id="PTHR33744:SF15">
    <property type="entry name" value="CARBOHYDRATE DIACID REGULATOR"/>
    <property type="match status" value="1"/>
</dbReference>
<organism evidence="2 3">
    <name type="scientific">Paenibacillus residui</name>
    <dbReference type="NCBI Taxonomy" id="629724"/>
    <lineage>
        <taxon>Bacteria</taxon>
        <taxon>Bacillati</taxon>
        <taxon>Bacillota</taxon>
        <taxon>Bacilli</taxon>
        <taxon>Bacillales</taxon>
        <taxon>Paenibacillaceae</taxon>
        <taxon>Paenibacillus</taxon>
    </lineage>
</organism>
<dbReference type="InterPro" id="IPR025736">
    <property type="entry name" value="PucR_C-HTH_dom"/>
</dbReference>
<comment type="caution">
    <text evidence="2">The sequence shown here is derived from an EMBL/GenBank/DDBJ whole genome shotgun (WGS) entry which is preliminary data.</text>
</comment>
<dbReference type="PANTHER" id="PTHR33744">
    <property type="entry name" value="CARBOHYDRATE DIACID REGULATOR"/>
    <property type="match status" value="1"/>
</dbReference>
<feature type="domain" description="PucR C-terminal helix-turn-helix" evidence="1">
    <location>
        <begin position="300"/>
        <end position="356"/>
    </location>
</feature>
<evidence type="ECO:0000259" key="1">
    <source>
        <dbReference type="Pfam" id="PF13556"/>
    </source>
</evidence>
<keyword evidence="3" id="KW-1185">Reference proteome</keyword>
<proteinExistence type="predicted"/>
<accession>A0ABW3DH72</accession>
<dbReference type="InterPro" id="IPR009057">
    <property type="entry name" value="Homeodomain-like_sf"/>
</dbReference>
<dbReference type="SUPFAM" id="SSF46689">
    <property type="entry name" value="Homeodomain-like"/>
    <property type="match status" value="1"/>
</dbReference>
<dbReference type="InterPro" id="IPR042070">
    <property type="entry name" value="PucR_C-HTH_sf"/>
</dbReference>
<reference evidence="3" key="1">
    <citation type="journal article" date="2019" name="Int. J. Syst. Evol. Microbiol.">
        <title>The Global Catalogue of Microorganisms (GCM) 10K type strain sequencing project: providing services to taxonomists for standard genome sequencing and annotation.</title>
        <authorList>
            <consortium name="The Broad Institute Genomics Platform"/>
            <consortium name="The Broad Institute Genome Sequencing Center for Infectious Disease"/>
            <person name="Wu L."/>
            <person name="Ma J."/>
        </authorList>
    </citation>
    <scope>NUCLEOTIDE SEQUENCE [LARGE SCALE GENOMIC DNA]</scope>
    <source>
        <strain evidence="3">CCUG 57263</strain>
    </source>
</reference>
<protein>
    <submittedName>
        <fullName evidence="2">PucR family transcriptional regulator</fullName>
    </submittedName>
</protein>
<dbReference type="EMBL" id="JBHTIU010000087">
    <property type="protein sequence ID" value="MFD0871683.1"/>
    <property type="molecule type" value="Genomic_DNA"/>
</dbReference>
<sequence length="364" mass="41251">MKWERVKDKLEPILDKPLRIKFMATEDWNLLAGSTGNTSAIQDGEMLFLLEGDEDEVELISVGRSMTETERKLVELILESFRLSHSKEAAEGTGAALKEPKAAIKEWLLDQLRIGVVEADVPEELAEAFHLHEEKIPFLLHGDYSASRLSLQTEELEKLLVSFFDAELIVIPLLEKEWIILGPVELLEASGEESREDAESLKEALGSICSGLHEMLANEWMGETHLAVQYPIIPAQSLLSTVIGLRETMELGKIYQLGDPIHFPWDLYLEKLLNEIPAGDMSEFIQQIFKADAPPDSDTLAALETFFSLDCNVSETAKKLYIHRNTLLYRLDKFKQETGLDVRNFRDAVQVRIALLLYKVTKRK</sequence>
<dbReference type="Gene3D" id="1.10.10.2840">
    <property type="entry name" value="PucR C-terminal helix-turn-helix domain"/>
    <property type="match status" value="1"/>
</dbReference>
<evidence type="ECO:0000313" key="3">
    <source>
        <dbReference type="Proteomes" id="UP001597120"/>
    </source>
</evidence>
<dbReference type="RefSeq" id="WP_144940679.1">
    <property type="nucleotide sequence ID" value="NZ_JBHTIU010000087.1"/>
</dbReference>
<dbReference type="Proteomes" id="UP001597120">
    <property type="component" value="Unassembled WGS sequence"/>
</dbReference>